<sequence length="322" mass="36604">MLVAAYLVYFKFYLDAPAGGADSWGQFGDFLGGLLNPVVGTVTIVLLVRTLIAQEHAIRLQTSELVLARQDFDQQLTETRQSTQALADQHKAIVRQSFEQTFFSWHASYKSLINNLAGETNSKKSGSQSLVDIAGHFRARNSISIPVERSGFVNLVEDTTPFVTFEDAIAAYLHDNGQLLVQRFDRALAAYEQVYRKHHHDLGPIFRTLYRLLDWVDNSEISDEEKWHYIAIARSQLSWGEMYFLAFNGLTYRGRNFVPLMNKYAILDNLESHTDELVAVMRVFLSRTPALNADTRLWKYTPETFSSALAKLRLGIIEAKDI</sequence>
<name>D4XAS4_9BURK</name>
<accession>D4XAS4</accession>
<dbReference type="EMBL" id="ADMS01000056">
    <property type="protein sequence ID" value="EFF76086.1"/>
    <property type="molecule type" value="Genomic_DNA"/>
</dbReference>
<dbReference type="Pfam" id="PF16872">
    <property type="entry name" value="putAbiC"/>
    <property type="match status" value="1"/>
</dbReference>
<dbReference type="InterPro" id="IPR031709">
    <property type="entry name" value="PutAbiC"/>
</dbReference>
<organism evidence="1 2">
    <name type="scientific">Achromobacter piechaudii ATCC 43553</name>
    <dbReference type="NCBI Taxonomy" id="742159"/>
    <lineage>
        <taxon>Bacteria</taxon>
        <taxon>Pseudomonadati</taxon>
        <taxon>Pseudomonadota</taxon>
        <taxon>Betaproteobacteria</taxon>
        <taxon>Burkholderiales</taxon>
        <taxon>Alcaligenaceae</taxon>
        <taxon>Achromobacter</taxon>
    </lineage>
</organism>
<comment type="caution">
    <text evidence="1">The sequence shown here is derived from an EMBL/GenBank/DDBJ whole genome shotgun (WGS) entry which is preliminary data.</text>
</comment>
<evidence type="ECO:0000313" key="2">
    <source>
        <dbReference type="Proteomes" id="UP000004510"/>
    </source>
</evidence>
<evidence type="ECO:0008006" key="3">
    <source>
        <dbReference type="Google" id="ProtNLM"/>
    </source>
</evidence>
<dbReference type="eggNOG" id="ENOG50331HJ">
    <property type="taxonomic scope" value="Bacteria"/>
</dbReference>
<dbReference type="HOGENOM" id="CLU_939484_0_0_4"/>
<proteinExistence type="predicted"/>
<dbReference type="Proteomes" id="UP000004510">
    <property type="component" value="Unassembled WGS sequence"/>
</dbReference>
<dbReference type="AlphaFoldDB" id="D4XAS4"/>
<reference evidence="2" key="1">
    <citation type="submission" date="2010-03" db="EMBL/GenBank/DDBJ databases">
        <title>Complete sequence of Mobiluncus curtisii ATCC 43063.</title>
        <authorList>
            <person name="Muzny D."/>
            <person name="Qin X."/>
            <person name="Deng J."/>
            <person name="Jiang H."/>
            <person name="Liu Y."/>
            <person name="Qu J."/>
            <person name="Song X.-Z."/>
            <person name="Zhang L."/>
            <person name="Thornton R."/>
            <person name="Coyle M."/>
            <person name="Francisco L."/>
            <person name="Jackson L."/>
            <person name="Javaid M."/>
            <person name="Korchina V."/>
            <person name="Kovar C."/>
            <person name="Mata R."/>
            <person name="Mathew T."/>
            <person name="Ngo R."/>
            <person name="Nguyen L."/>
            <person name="Nguyen N."/>
            <person name="Okwuonu G."/>
            <person name="Ongeri F."/>
            <person name="Pham C."/>
            <person name="Simmons D."/>
            <person name="Wilczek-Boney K."/>
            <person name="Hale W."/>
            <person name="Jakkamsetti A."/>
            <person name="Pham P."/>
            <person name="Ruth R."/>
            <person name="San Lucas F."/>
            <person name="Warren J."/>
            <person name="Zhang J."/>
            <person name="Zhao Z."/>
            <person name="Zhou C."/>
            <person name="Zhu D."/>
            <person name="Lee S."/>
            <person name="Bess C."/>
            <person name="Blankenburg K."/>
            <person name="Forbes L."/>
            <person name="Fu Q."/>
            <person name="Gubbala S."/>
            <person name="Hirani K."/>
            <person name="Jayaseelan J.C."/>
            <person name="Lara F."/>
            <person name="Munidasa M."/>
            <person name="Palculict T."/>
            <person name="Patil S."/>
            <person name="Pu L.-L."/>
            <person name="Saada N."/>
            <person name="Tang L."/>
            <person name="Weissenberger G."/>
            <person name="Zhu Y."/>
            <person name="Hemphill L."/>
            <person name="Shang Y."/>
            <person name="Youmans B."/>
            <person name="Ayvaz T."/>
            <person name="Ross M."/>
            <person name="Santibanez J."/>
            <person name="Aqrawi P."/>
            <person name="Gross S."/>
            <person name="Joshi V."/>
            <person name="Fowler G."/>
            <person name="Nazareth L."/>
            <person name="Reid J."/>
            <person name="Worley K."/>
            <person name="Petrosino J."/>
            <person name="Highlander S."/>
            <person name="Gibbs R."/>
            <person name="Gibbs R."/>
        </authorList>
    </citation>
    <scope>NUCLEOTIDE SEQUENCE [LARGE SCALE GENOMIC DNA]</scope>
    <source>
        <strain evidence="2">ATCC 43553</strain>
    </source>
</reference>
<gene>
    <name evidence="1" type="ORF">HMPREF0004_2571</name>
</gene>
<protein>
    <recommendedName>
        <fullName evidence="3">Phage abortive infection protein</fullName>
    </recommendedName>
</protein>
<evidence type="ECO:0000313" key="1">
    <source>
        <dbReference type="EMBL" id="EFF76086.1"/>
    </source>
</evidence>